<dbReference type="VEuPathDB" id="FungiDB:BO78DRAFT_138670"/>
<reference evidence="1 2" key="1">
    <citation type="submission" date="2018-02" db="EMBL/GenBank/DDBJ databases">
        <title>The genomes of Aspergillus section Nigri reveals drivers in fungal speciation.</title>
        <authorList>
            <consortium name="DOE Joint Genome Institute"/>
            <person name="Vesth T.C."/>
            <person name="Nybo J."/>
            <person name="Theobald S."/>
            <person name="Brandl J."/>
            <person name="Frisvad J.C."/>
            <person name="Nielsen K.F."/>
            <person name="Lyhne E.K."/>
            <person name="Kogle M.E."/>
            <person name="Kuo A."/>
            <person name="Riley R."/>
            <person name="Clum A."/>
            <person name="Nolan M."/>
            <person name="Lipzen A."/>
            <person name="Salamov A."/>
            <person name="Henrissat B."/>
            <person name="Wiebenga A."/>
            <person name="De vries R.P."/>
            <person name="Grigoriev I.V."/>
            <person name="Mortensen U.H."/>
            <person name="Andersen M.R."/>
            <person name="Baker S.E."/>
        </authorList>
    </citation>
    <scope>NUCLEOTIDE SEQUENCE [LARGE SCALE GENOMIC DNA]</scope>
    <source>
        <strain evidence="1 2">CBS 121057</strain>
    </source>
</reference>
<proteinExistence type="predicted"/>
<protein>
    <submittedName>
        <fullName evidence="1">Uncharacterized protein</fullName>
    </submittedName>
</protein>
<sequence length="177" mass="19691">MSSSEIGTQTPYEVKFEEGMESFIEQRPRLVGRGVQLSIKNASQLIPSLAITFGTMMSIPRTSMVSVLALSVDQANDKPQQLTRLGQRFLIEVLLTGLLYKRLRFGVYWDVQSRGHLGSAKLVACGIIGRRVISCNSSIGRCLSIKFLLAMMGWECKGSKMHTRGDEDQMACSRQAR</sequence>
<evidence type="ECO:0000313" key="2">
    <source>
        <dbReference type="Proteomes" id="UP000248423"/>
    </source>
</evidence>
<accession>A0A319EDI5</accession>
<dbReference type="EMBL" id="KZ826354">
    <property type="protein sequence ID" value="PYI05915.1"/>
    <property type="molecule type" value="Genomic_DNA"/>
</dbReference>
<name>A0A319EDI5_ASPSB</name>
<dbReference type="Proteomes" id="UP000248423">
    <property type="component" value="Unassembled WGS sequence"/>
</dbReference>
<gene>
    <name evidence="1" type="ORF">BO78DRAFT_138670</name>
</gene>
<organism evidence="1 2">
    <name type="scientific">Aspergillus sclerotiicarbonarius (strain CBS 121057 / IBT 28362)</name>
    <dbReference type="NCBI Taxonomy" id="1448318"/>
    <lineage>
        <taxon>Eukaryota</taxon>
        <taxon>Fungi</taxon>
        <taxon>Dikarya</taxon>
        <taxon>Ascomycota</taxon>
        <taxon>Pezizomycotina</taxon>
        <taxon>Eurotiomycetes</taxon>
        <taxon>Eurotiomycetidae</taxon>
        <taxon>Eurotiales</taxon>
        <taxon>Aspergillaceae</taxon>
        <taxon>Aspergillus</taxon>
        <taxon>Aspergillus subgen. Circumdati</taxon>
    </lineage>
</organism>
<keyword evidence="2" id="KW-1185">Reference proteome</keyword>
<evidence type="ECO:0000313" key="1">
    <source>
        <dbReference type="EMBL" id="PYI05915.1"/>
    </source>
</evidence>
<dbReference type="AlphaFoldDB" id="A0A319EDI5"/>